<feature type="region of interest" description="Disordered" evidence="1">
    <location>
        <begin position="138"/>
        <end position="162"/>
    </location>
</feature>
<evidence type="ECO:0000256" key="1">
    <source>
        <dbReference type="SAM" id="MobiDB-lite"/>
    </source>
</evidence>
<dbReference type="EMBL" id="JAEACQ010000106">
    <property type="protein sequence ID" value="MBL7625860.1"/>
    <property type="molecule type" value="Genomic_DNA"/>
</dbReference>
<proteinExistence type="predicted"/>
<organism evidence="2 3">
    <name type="scientific">Frankia nepalensis</name>
    <dbReference type="NCBI Taxonomy" id="1836974"/>
    <lineage>
        <taxon>Bacteria</taxon>
        <taxon>Bacillati</taxon>
        <taxon>Actinomycetota</taxon>
        <taxon>Actinomycetes</taxon>
        <taxon>Frankiales</taxon>
        <taxon>Frankiaceae</taxon>
        <taxon>Frankia</taxon>
    </lineage>
</organism>
<dbReference type="AlphaFoldDB" id="A0A937UN40"/>
<evidence type="ECO:0000313" key="2">
    <source>
        <dbReference type="EMBL" id="MBL7625860.1"/>
    </source>
</evidence>
<name>A0A937UN40_9ACTN</name>
<dbReference type="Proteomes" id="UP000604475">
    <property type="component" value="Unassembled WGS sequence"/>
</dbReference>
<protein>
    <submittedName>
        <fullName evidence="2">Response regulator receiver protein</fullName>
    </submittedName>
</protein>
<gene>
    <name evidence="2" type="ORF">I7412_01425</name>
</gene>
<feature type="compositionally biased region" description="Pro residues" evidence="1">
    <location>
        <begin position="142"/>
        <end position="155"/>
    </location>
</feature>
<comment type="caution">
    <text evidence="2">The sequence shown here is derived from an EMBL/GenBank/DDBJ whole genome shotgun (WGS) entry which is preliminary data.</text>
</comment>
<keyword evidence="3" id="KW-1185">Reference proteome</keyword>
<dbReference type="SUPFAM" id="SSF55781">
    <property type="entry name" value="GAF domain-like"/>
    <property type="match status" value="1"/>
</dbReference>
<evidence type="ECO:0000313" key="3">
    <source>
        <dbReference type="Proteomes" id="UP000604475"/>
    </source>
</evidence>
<sequence>MDAAAQAAQALHRMEATGFVEISATTATYLRVAGTLPGLEPETQIPRAASLVARVLDGAPAIGASEEAETSLADTVEYERLGVRSHVVVPVLTRTGELAGLLVGLDRGVVEIGAATLPLLRGIADGLGAGWPAVGAAGAPPVAAPTPAAPAPAAPAPADATS</sequence>
<accession>A0A937UN40</accession>
<feature type="non-terminal residue" evidence="2">
    <location>
        <position position="162"/>
    </location>
</feature>
<reference evidence="2" key="1">
    <citation type="submission" date="2020-12" db="EMBL/GenBank/DDBJ databases">
        <title>Genomic characterization of non-nitrogen-fixing Frankia strains.</title>
        <authorList>
            <person name="Carlos-Shanley C."/>
            <person name="Guerra T."/>
            <person name="Hahn D."/>
        </authorList>
    </citation>
    <scope>NUCLEOTIDE SEQUENCE</scope>
    <source>
        <strain evidence="2">CN6</strain>
    </source>
</reference>